<evidence type="ECO:0000313" key="2">
    <source>
        <dbReference type="EMBL" id="GES05989.1"/>
    </source>
</evidence>
<feature type="signal peptide" evidence="1">
    <location>
        <begin position="1"/>
        <end position="22"/>
    </location>
</feature>
<proteinExistence type="predicted"/>
<dbReference type="AlphaFoldDB" id="A0A5M3WCB7"/>
<keyword evidence="3" id="KW-1185">Reference proteome</keyword>
<evidence type="ECO:0000313" key="3">
    <source>
        <dbReference type="Proteomes" id="UP000334990"/>
    </source>
</evidence>
<accession>A0A5M3WCB7</accession>
<protein>
    <submittedName>
        <fullName evidence="2">Uncharacterized protein</fullName>
    </submittedName>
</protein>
<evidence type="ECO:0000256" key="1">
    <source>
        <dbReference type="SAM" id="SignalP"/>
    </source>
</evidence>
<gene>
    <name evidence="2" type="ORF">Acor_80580</name>
</gene>
<sequence>MHRMAITALTLACAVVVTPAVAAAPATATAKPTYRACYDGKCQFTFSDSVSFRISKKRYGFSRVYVSKEYVGGVFNADMVVVQGPGITSSLGEGGRGDMRRNGKNTLSFRVLAITSQGATIRFTG</sequence>
<dbReference type="Proteomes" id="UP000334990">
    <property type="component" value="Unassembled WGS sequence"/>
</dbReference>
<keyword evidence="1" id="KW-0732">Signal</keyword>
<comment type="caution">
    <text evidence="2">The sequence shown here is derived from an EMBL/GenBank/DDBJ whole genome shotgun (WGS) entry which is preliminary data.</text>
</comment>
<dbReference type="EMBL" id="BLAD01000122">
    <property type="protein sequence ID" value="GES05989.1"/>
    <property type="molecule type" value="Genomic_DNA"/>
</dbReference>
<feature type="chain" id="PRO_5024372936" evidence="1">
    <location>
        <begin position="23"/>
        <end position="125"/>
    </location>
</feature>
<name>A0A5M3WCB7_9ACTN</name>
<organism evidence="2 3">
    <name type="scientific">Acrocarpospora corrugata</name>
    <dbReference type="NCBI Taxonomy" id="35763"/>
    <lineage>
        <taxon>Bacteria</taxon>
        <taxon>Bacillati</taxon>
        <taxon>Actinomycetota</taxon>
        <taxon>Actinomycetes</taxon>
        <taxon>Streptosporangiales</taxon>
        <taxon>Streptosporangiaceae</taxon>
        <taxon>Acrocarpospora</taxon>
    </lineage>
</organism>
<reference evidence="2 3" key="1">
    <citation type="submission" date="2019-10" db="EMBL/GenBank/DDBJ databases">
        <title>Whole genome shotgun sequence of Acrocarpospora corrugata NBRC 13972.</title>
        <authorList>
            <person name="Ichikawa N."/>
            <person name="Kimura A."/>
            <person name="Kitahashi Y."/>
            <person name="Komaki H."/>
            <person name="Oguchi A."/>
        </authorList>
    </citation>
    <scope>NUCLEOTIDE SEQUENCE [LARGE SCALE GENOMIC DNA]</scope>
    <source>
        <strain evidence="2 3">NBRC 13972</strain>
    </source>
</reference>